<sequence length="253" mass="28410">MNNFIEIKNRDVVKLAPYLLNSDYKKNVLKILKKKYEGICSKFGYIKQNSISVEKITRGTIELSTFHGYVLFDVEFMASICNPSIGSIVKCKVQNINAFGVLCTSGIVEDGVYHNILNIIIPKQNSQLIEDNAITENVSINDEVNVEILGKKYILNNKNINVFGKIIDSKKAADANLDSYQDDDGGGLELDEDEDDAIVDDDADIEEDEIDENDDEKTEQESVITETIDDVLEDDVVEEELSDVESDQEGDFY</sequence>
<evidence type="ECO:0000313" key="4">
    <source>
        <dbReference type="EMBL" id="QOI90177.1"/>
    </source>
</evidence>
<dbReference type="GO" id="GO:0000428">
    <property type="term" value="C:DNA-directed RNA polymerase complex"/>
    <property type="evidence" value="ECO:0007669"/>
    <property type="project" value="UniProtKB-KW"/>
</dbReference>
<gene>
    <name evidence="4" type="ORF">HWQ62_00040</name>
</gene>
<accession>A0A7M4CER9</accession>
<dbReference type="Gene3D" id="3.30.1490.120">
    <property type="entry name" value="RNA polymerase Rpb7-like, N-terminal domain"/>
    <property type="match status" value="1"/>
</dbReference>
<keyword evidence="1" id="KW-0240">DNA-directed RNA polymerase</keyword>
<evidence type="ECO:0000256" key="3">
    <source>
        <dbReference type="SAM" id="MobiDB-lite"/>
    </source>
</evidence>
<reference evidence="4" key="1">
    <citation type="submission" date="2020-06" db="EMBL/GenBank/DDBJ databases">
        <title>Lateral gene transfer of anion-conducting channel rhodopsins between green algae and giant viruses.</title>
        <authorList>
            <person name="Rozenberg A."/>
            <person name="Oppermann J."/>
            <person name="Wietek J."/>
            <person name="Fernandez Lahore R.G."/>
            <person name="Sandaa R.-A."/>
            <person name="Bratbak G."/>
            <person name="Hegemann P."/>
            <person name="Beja O."/>
        </authorList>
    </citation>
    <scope>NUCLEOTIDE SEQUENCE</scope>
    <source>
        <strain evidence="4">01B</strain>
    </source>
</reference>
<feature type="compositionally biased region" description="Acidic residues" evidence="3">
    <location>
        <begin position="180"/>
        <end position="218"/>
    </location>
</feature>
<keyword evidence="2" id="KW-0804">Transcription</keyword>
<protein>
    <submittedName>
        <fullName evidence="4">Uncharacterized protein</fullName>
    </submittedName>
</protein>
<evidence type="ECO:0000256" key="1">
    <source>
        <dbReference type="ARBA" id="ARBA00022478"/>
    </source>
</evidence>
<evidence type="ECO:0000256" key="2">
    <source>
        <dbReference type="ARBA" id="ARBA00023163"/>
    </source>
</evidence>
<organism evidence="4 5">
    <name type="scientific">Pyramimonas orientalis virus 01B</name>
    <dbReference type="NCBI Taxonomy" id="3134525"/>
    <lineage>
        <taxon>Viruses</taxon>
        <taxon>Varidnaviria</taxon>
        <taxon>Bamfordvirae</taxon>
        <taxon>Nucleocytoviricota</taxon>
        <taxon>Megaviricetes</taxon>
        <taxon>Imitervirales</taxon>
        <taxon>Allomimiviridae</taxon>
        <taxon>Heliosvirus</taxon>
        <taxon>Heliosvirus raunefjordenense</taxon>
    </lineage>
</organism>
<name>A0A7M4CER9_9VIRU</name>
<feature type="region of interest" description="Disordered" evidence="3">
    <location>
        <begin position="178"/>
        <end position="253"/>
    </location>
</feature>
<dbReference type="SUPFAM" id="SSF88798">
    <property type="entry name" value="N-terminal, heterodimerisation domain of RBP7 (RpoE)"/>
    <property type="match status" value="1"/>
</dbReference>
<dbReference type="Proteomes" id="UP001162120">
    <property type="component" value="Segment"/>
</dbReference>
<keyword evidence="5" id="KW-1185">Reference proteome</keyword>
<proteinExistence type="predicted"/>
<dbReference type="EMBL" id="MT663534">
    <property type="protein sequence ID" value="QOI90177.1"/>
    <property type="molecule type" value="Genomic_DNA"/>
</dbReference>
<dbReference type="InterPro" id="IPR036898">
    <property type="entry name" value="RNA_pol_Rpb7-like_N_sf"/>
</dbReference>
<evidence type="ECO:0000313" key="5">
    <source>
        <dbReference type="Proteomes" id="UP001162120"/>
    </source>
</evidence>
<feature type="compositionally biased region" description="Acidic residues" evidence="3">
    <location>
        <begin position="227"/>
        <end position="253"/>
    </location>
</feature>